<dbReference type="EMBL" id="JAUSTT010000039">
    <property type="protein sequence ID" value="MDQ0178311.1"/>
    <property type="molecule type" value="Genomic_DNA"/>
</dbReference>
<dbReference type="PANTHER" id="PTHR21716">
    <property type="entry name" value="TRANSMEMBRANE PROTEIN"/>
    <property type="match status" value="1"/>
</dbReference>
<dbReference type="RefSeq" id="WP_307233018.1">
    <property type="nucleotide sequence ID" value="NZ_JAUSTT010000039.1"/>
</dbReference>
<keyword evidence="7 8" id="KW-0472">Membrane</keyword>
<feature type="transmembrane region" description="Helical" evidence="8">
    <location>
        <begin position="219"/>
        <end position="239"/>
    </location>
</feature>
<feature type="transmembrane region" description="Helical" evidence="8">
    <location>
        <begin position="33"/>
        <end position="54"/>
    </location>
</feature>
<dbReference type="Proteomes" id="UP001223586">
    <property type="component" value="Unassembled WGS sequence"/>
</dbReference>
<dbReference type="Pfam" id="PF01594">
    <property type="entry name" value="AI-2E_transport"/>
    <property type="match status" value="1"/>
</dbReference>
<protein>
    <submittedName>
        <fullName evidence="9">PurR-regulated permease PerM</fullName>
    </submittedName>
</protein>
<dbReference type="PANTHER" id="PTHR21716:SF53">
    <property type="entry name" value="PERMEASE PERM-RELATED"/>
    <property type="match status" value="1"/>
</dbReference>
<evidence type="ECO:0000256" key="4">
    <source>
        <dbReference type="ARBA" id="ARBA00022475"/>
    </source>
</evidence>
<evidence type="ECO:0000256" key="5">
    <source>
        <dbReference type="ARBA" id="ARBA00022692"/>
    </source>
</evidence>
<feature type="transmembrane region" description="Helical" evidence="8">
    <location>
        <begin position="161"/>
        <end position="182"/>
    </location>
</feature>
<keyword evidence="4" id="KW-1003">Cell membrane</keyword>
<sequence>MLNERWFKIGTGIIMAFIIIFLGTKITFIFKPIVVLVQTLFAPILISGVLFYLLRPIVDLLSKKIPRGMSILILYLGFIGLITIVVLAIGPELQKQFNLLIENFPTFANEVQRWAEQVQEQEWFERFLENDFMSLEDITAYISTYLTQITKNIGSTVTSTIGFIANIVIVLVIIPFVLFYMLKDGNRAPDFLFRLLPNKHHKETKAIISDMNEALSSYIQGQLLVSFCVGIMAYIGYLLIGLDYSLVLGLIAMLTNVIPFVGPWIGTFPAVIVGLLHSPFKALLVVIIVVVVQQIESNLISPQVMGRKLSIHPLTIIFLLLAAGQFAGILGLLLAVPTYALAKVVVSHVYRIIKLNE</sequence>
<reference evidence="9 10" key="1">
    <citation type="submission" date="2023-07" db="EMBL/GenBank/DDBJ databases">
        <title>Genomic Encyclopedia of Type Strains, Phase IV (KMG-IV): sequencing the most valuable type-strain genomes for metagenomic binning, comparative biology and taxonomic classification.</title>
        <authorList>
            <person name="Goeker M."/>
        </authorList>
    </citation>
    <scope>NUCLEOTIDE SEQUENCE [LARGE SCALE GENOMIC DNA]</scope>
    <source>
        <strain evidence="9 10">DSM 23837</strain>
    </source>
</reference>
<comment type="subcellular location">
    <subcellularLocation>
        <location evidence="1">Cell membrane</location>
        <topology evidence="1">Multi-pass membrane protein</topology>
    </subcellularLocation>
</comment>
<keyword evidence="5 8" id="KW-0812">Transmembrane</keyword>
<keyword evidence="6 8" id="KW-1133">Transmembrane helix</keyword>
<accession>A0ABT9WYE4</accession>
<evidence type="ECO:0000256" key="2">
    <source>
        <dbReference type="ARBA" id="ARBA00009773"/>
    </source>
</evidence>
<evidence type="ECO:0000256" key="7">
    <source>
        <dbReference type="ARBA" id="ARBA00023136"/>
    </source>
</evidence>
<organism evidence="9 10">
    <name type="scientific">Bacillus chungangensis</name>
    <dbReference type="NCBI Taxonomy" id="587633"/>
    <lineage>
        <taxon>Bacteria</taxon>
        <taxon>Bacillati</taxon>
        <taxon>Bacillota</taxon>
        <taxon>Bacilli</taxon>
        <taxon>Bacillales</taxon>
        <taxon>Bacillaceae</taxon>
        <taxon>Bacillus</taxon>
    </lineage>
</organism>
<feature type="transmembrane region" description="Helical" evidence="8">
    <location>
        <begin position="271"/>
        <end position="292"/>
    </location>
</feature>
<feature type="transmembrane region" description="Helical" evidence="8">
    <location>
        <begin position="69"/>
        <end position="90"/>
    </location>
</feature>
<feature type="transmembrane region" description="Helical" evidence="8">
    <location>
        <begin position="6"/>
        <end position="26"/>
    </location>
</feature>
<gene>
    <name evidence="9" type="ORF">J2S08_004215</name>
</gene>
<dbReference type="InterPro" id="IPR002549">
    <property type="entry name" value="AI-2E-like"/>
</dbReference>
<feature type="transmembrane region" description="Helical" evidence="8">
    <location>
        <begin position="246"/>
        <end position="265"/>
    </location>
</feature>
<comment type="caution">
    <text evidence="9">The sequence shown here is derived from an EMBL/GenBank/DDBJ whole genome shotgun (WGS) entry which is preliminary data.</text>
</comment>
<proteinExistence type="inferred from homology"/>
<evidence type="ECO:0000256" key="1">
    <source>
        <dbReference type="ARBA" id="ARBA00004651"/>
    </source>
</evidence>
<keyword evidence="10" id="KW-1185">Reference proteome</keyword>
<evidence type="ECO:0000256" key="6">
    <source>
        <dbReference type="ARBA" id="ARBA00022989"/>
    </source>
</evidence>
<name>A0ABT9WYE4_9BACI</name>
<feature type="transmembrane region" description="Helical" evidence="8">
    <location>
        <begin position="313"/>
        <end position="336"/>
    </location>
</feature>
<evidence type="ECO:0000256" key="3">
    <source>
        <dbReference type="ARBA" id="ARBA00022448"/>
    </source>
</evidence>
<evidence type="ECO:0000256" key="8">
    <source>
        <dbReference type="SAM" id="Phobius"/>
    </source>
</evidence>
<evidence type="ECO:0000313" key="9">
    <source>
        <dbReference type="EMBL" id="MDQ0178311.1"/>
    </source>
</evidence>
<evidence type="ECO:0000313" key="10">
    <source>
        <dbReference type="Proteomes" id="UP001223586"/>
    </source>
</evidence>
<comment type="similarity">
    <text evidence="2">Belongs to the autoinducer-2 exporter (AI-2E) (TC 2.A.86) family.</text>
</comment>
<keyword evidence="3" id="KW-0813">Transport</keyword>